<dbReference type="InterPro" id="IPR000315">
    <property type="entry name" value="Znf_B-box"/>
</dbReference>
<dbReference type="PANTHER" id="PTHR25462">
    <property type="entry name" value="BONUS, ISOFORM C-RELATED"/>
    <property type="match status" value="1"/>
</dbReference>
<evidence type="ECO:0000256" key="3">
    <source>
        <dbReference type="ARBA" id="ARBA00022833"/>
    </source>
</evidence>
<comment type="caution">
    <text evidence="7">The sequence shown here is derived from an EMBL/GenBank/DDBJ whole genome shotgun (WGS) entry which is preliminary data.</text>
</comment>
<dbReference type="Gene3D" id="3.30.160.60">
    <property type="entry name" value="Classic Zinc Finger"/>
    <property type="match status" value="1"/>
</dbReference>
<dbReference type="OrthoDB" id="6137287at2759"/>
<dbReference type="Gene3D" id="2.120.10.30">
    <property type="entry name" value="TolB, C-terminal domain"/>
    <property type="match status" value="1"/>
</dbReference>
<accession>A0A210PVI1</accession>
<evidence type="ECO:0000313" key="8">
    <source>
        <dbReference type="Proteomes" id="UP000242188"/>
    </source>
</evidence>
<dbReference type="InterPro" id="IPR013083">
    <property type="entry name" value="Znf_RING/FYVE/PHD"/>
</dbReference>
<dbReference type="SMART" id="SM00184">
    <property type="entry name" value="RING"/>
    <property type="match status" value="1"/>
</dbReference>
<dbReference type="InterPro" id="IPR011042">
    <property type="entry name" value="6-blade_b-propeller_TolB-like"/>
</dbReference>
<dbReference type="PROSITE" id="PS50119">
    <property type="entry name" value="ZF_BBOX"/>
    <property type="match status" value="1"/>
</dbReference>
<keyword evidence="3" id="KW-0862">Zinc</keyword>
<dbReference type="Gene3D" id="3.30.40.10">
    <property type="entry name" value="Zinc/RING finger domain, C3HC4 (zinc finger)"/>
    <property type="match status" value="1"/>
</dbReference>
<protein>
    <submittedName>
        <fullName evidence="7">Tripartite motif-containing protein 45</fullName>
    </submittedName>
</protein>
<organism evidence="7 8">
    <name type="scientific">Mizuhopecten yessoensis</name>
    <name type="common">Japanese scallop</name>
    <name type="synonym">Patinopecten yessoensis</name>
    <dbReference type="NCBI Taxonomy" id="6573"/>
    <lineage>
        <taxon>Eukaryota</taxon>
        <taxon>Metazoa</taxon>
        <taxon>Spiralia</taxon>
        <taxon>Lophotrochozoa</taxon>
        <taxon>Mollusca</taxon>
        <taxon>Bivalvia</taxon>
        <taxon>Autobranchia</taxon>
        <taxon>Pteriomorphia</taxon>
        <taxon>Pectinida</taxon>
        <taxon>Pectinoidea</taxon>
        <taxon>Pectinidae</taxon>
        <taxon>Mizuhopecten</taxon>
    </lineage>
</organism>
<dbReference type="GO" id="GO:0008270">
    <property type="term" value="F:zinc ion binding"/>
    <property type="evidence" value="ECO:0007669"/>
    <property type="project" value="UniProtKB-KW"/>
</dbReference>
<name>A0A210PVI1_MIZYE</name>
<dbReference type="InterPro" id="IPR018957">
    <property type="entry name" value="Znf_C3HC4_RING-type"/>
</dbReference>
<dbReference type="SUPFAM" id="SSF63829">
    <property type="entry name" value="Calcium-dependent phosphotriesterase"/>
    <property type="match status" value="1"/>
</dbReference>
<evidence type="ECO:0000256" key="4">
    <source>
        <dbReference type="PROSITE-ProRule" id="PRU00024"/>
    </source>
</evidence>
<sequence length="775" mass="86450">MKRIKAACGYAIRVTSLRLKTRQNTPTCIHTRVKKQEENRFNNVETVKMCVPEVNTYTTRSSRGLTGDTVLATGGKDKKYPDTPTKIMAEVPAHKDNPSYKCLLCLSECKIPRQLPCFHTFCTSCLDTYINSEYVLEDNRTYFPCPVCESPCSPNNKEAPVSSWAGSFPLHPNFGSLTCKKTESSETFCHGCLTDGEESVGSFWCRDCKEVLCKQCRVAHRRSTLLSKHNVIAIDEVTKSDVQLPVTIDETCPHHAGKTIEVYCIDHNALCCVLCVTLSHRSCQNVSSLEDMTKKITPGFVESGIDKINNESKRIVDEDENKLTALATDYQSMTKDMATMIKKAKDKLDDLQADFETGLDHTYKRNKDSLLDRLRTNKVFQTNVQNTNQLMLLMKERGSDCQQFITAEQSKTQIIRHVRRLQQRTKDKHNTFEMKIKYDETLEKVTNVMTNIGTLDVSSSLSPTSLDALTSIGTIIDTLQSTPFVTPFTESTSSSDIKGAVEKVAVQSSSGKQRVDVLTGSLSLIKSVHRSVIGWQKMPFLTGGVFIDGEGLYVTEFNNQRILVFDDQYNYVRQYDVDGFPTDITKGFAPNEVLIALLNAPILRCAIQGGVLTTVGSITSAKAWGVNTLGDKILIGKNNTVQFLTSNGVQRESFSKSGGYTYVAVSPHGFFFHRDGDVIVCRSRDGTEVFRHMCKGMREPRGITVDQDCNVYVCGKLSGGVHLISPDGSKDTLLLSKMYGFTEPYAIMLHPTRQEVIVTSSQEEVVLEVYKFCGL</sequence>
<dbReference type="InterPro" id="IPR047153">
    <property type="entry name" value="TRIM45/56/19-like"/>
</dbReference>
<dbReference type="SUPFAM" id="SSF57850">
    <property type="entry name" value="RING/U-box"/>
    <property type="match status" value="1"/>
</dbReference>
<dbReference type="SMART" id="SM00336">
    <property type="entry name" value="BBOX"/>
    <property type="match status" value="2"/>
</dbReference>
<dbReference type="PROSITE" id="PS50089">
    <property type="entry name" value="ZF_RING_2"/>
    <property type="match status" value="1"/>
</dbReference>
<keyword evidence="8" id="KW-1185">Reference proteome</keyword>
<dbReference type="EMBL" id="NEDP02005461">
    <property type="protein sequence ID" value="OWF40489.1"/>
    <property type="molecule type" value="Genomic_DNA"/>
</dbReference>
<dbReference type="InterPro" id="IPR017907">
    <property type="entry name" value="Znf_RING_CS"/>
</dbReference>
<gene>
    <name evidence="7" type="ORF">KP79_PYT19031</name>
</gene>
<dbReference type="InterPro" id="IPR001841">
    <property type="entry name" value="Znf_RING"/>
</dbReference>
<dbReference type="Pfam" id="PF00097">
    <property type="entry name" value="zf-C3HC4"/>
    <property type="match status" value="1"/>
</dbReference>
<evidence type="ECO:0000259" key="6">
    <source>
        <dbReference type="PROSITE" id="PS50119"/>
    </source>
</evidence>
<feature type="domain" description="RING-type" evidence="5">
    <location>
        <begin position="102"/>
        <end position="149"/>
    </location>
</feature>
<feature type="domain" description="B box-type" evidence="6">
    <location>
        <begin position="184"/>
        <end position="234"/>
    </location>
</feature>
<keyword evidence="2 4" id="KW-0863">Zinc-finger</keyword>
<dbReference type="CDD" id="cd16449">
    <property type="entry name" value="RING-HC"/>
    <property type="match status" value="1"/>
</dbReference>
<evidence type="ECO:0000259" key="5">
    <source>
        <dbReference type="PROSITE" id="PS50089"/>
    </source>
</evidence>
<proteinExistence type="predicted"/>
<dbReference type="PROSITE" id="PS00518">
    <property type="entry name" value="ZF_RING_1"/>
    <property type="match status" value="1"/>
</dbReference>
<evidence type="ECO:0000256" key="1">
    <source>
        <dbReference type="ARBA" id="ARBA00022723"/>
    </source>
</evidence>
<evidence type="ECO:0000256" key="2">
    <source>
        <dbReference type="ARBA" id="ARBA00022771"/>
    </source>
</evidence>
<dbReference type="AlphaFoldDB" id="A0A210PVI1"/>
<dbReference type="PANTHER" id="PTHR25462:SF296">
    <property type="entry name" value="MEIOTIC P26, ISOFORM F"/>
    <property type="match status" value="1"/>
</dbReference>
<dbReference type="SUPFAM" id="SSF57845">
    <property type="entry name" value="B-box zinc-binding domain"/>
    <property type="match status" value="1"/>
</dbReference>
<dbReference type="Proteomes" id="UP000242188">
    <property type="component" value="Unassembled WGS sequence"/>
</dbReference>
<evidence type="ECO:0000313" key="7">
    <source>
        <dbReference type="EMBL" id="OWF40489.1"/>
    </source>
</evidence>
<reference evidence="7 8" key="1">
    <citation type="journal article" date="2017" name="Nat. Ecol. Evol.">
        <title>Scallop genome provides insights into evolution of bilaterian karyotype and development.</title>
        <authorList>
            <person name="Wang S."/>
            <person name="Zhang J."/>
            <person name="Jiao W."/>
            <person name="Li J."/>
            <person name="Xun X."/>
            <person name="Sun Y."/>
            <person name="Guo X."/>
            <person name="Huan P."/>
            <person name="Dong B."/>
            <person name="Zhang L."/>
            <person name="Hu X."/>
            <person name="Sun X."/>
            <person name="Wang J."/>
            <person name="Zhao C."/>
            <person name="Wang Y."/>
            <person name="Wang D."/>
            <person name="Huang X."/>
            <person name="Wang R."/>
            <person name="Lv J."/>
            <person name="Li Y."/>
            <person name="Zhang Z."/>
            <person name="Liu B."/>
            <person name="Lu W."/>
            <person name="Hui Y."/>
            <person name="Liang J."/>
            <person name="Zhou Z."/>
            <person name="Hou R."/>
            <person name="Li X."/>
            <person name="Liu Y."/>
            <person name="Li H."/>
            <person name="Ning X."/>
            <person name="Lin Y."/>
            <person name="Zhao L."/>
            <person name="Xing Q."/>
            <person name="Dou J."/>
            <person name="Li Y."/>
            <person name="Mao J."/>
            <person name="Guo H."/>
            <person name="Dou H."/>
            <person name="Li T."/>
            <person name="Mu C."/>
            <person name="Jiang W."/>
            <person name="Fu Q."/>
            <person name="Fu X."/>
            <person name="Miao Y."/>
            <person name="Liu J."/>
            <person name="Yu Q."/>
            <person name="Li R."/>
            <person name="Liao H."/>
            <person name="Li X."/>
            <person name="Kong Y."/>
            <person name="Jiang Z."/>
            <person name="Chourrout D."/>
            <person name="Li R."/>
            <person name="Bao Z."/>
        </authorList>
    </citation>
    <scope>NUCLEOTIDE SEQUENCE [LARGE SCALE GENOMIC DNA]</scope>
    <source>
        <strain evidence="7 8">PY_sf001</strain>
    </source>
</reference>
<keyword evidence="1" id="KW-0479">Metal-binding</keyword>